<organism evidence="1">
    <name type="scientific">Marseillevirus LCMAC102</name>
    <dbReference type="NCBI Taxonomy" id="2506603"/>
    <lineage>
        <taxon>Viruses</taxon>
        <taxon>Varidnaviria</taxon>
        <taxon>Bamfordvirae</taxon>
        <taxon>Nucleocytoviricota</taxon>
        <taxon>Megaviricetes</taxon>
        <taxon>Pimascovirales</taxon>
        <taxon>Pimascovirales incertae sedis</taxon>
        <taxon>Marseilleviridae</taxon>
    </lineage>
</organism>
<protein>
    <submittedName>
        <fullName evidence="1">Uncharacterized protein</fullName>
    </submittedName>
</protein>
<sequence>MNCLTILLIFVIVFVLWFWCSTNKIEDYWTLPFAGGDVRTFTPDPRRIEGPIGEVLDEVDMDEGDYPI</sequence>
<evidence type="ECO:0000313" key="1">
    <source>
        <dbReference type="EMBL" id="QBK86415.1"/>
    </source>
</evidence>
<proteinExistence type="predicted"/>
<gene>
    <name evidence="1" type="ORF">LCMAC102_02100</name>
</gene>
<accession>A0A481YUG6</accession>
<name>A0A481YUG6_9VIRU</name>
<dbReference type="EMBL" id="MK500334">
    <property type="protein sequence ID" value="QBK86415.1"/>
    <property type="molecule type" value="Genomic_DNA"/>
</dbReference>
<reference evidence="1" key="1">
    <citation type="journal article" date="2019" name="MBio">
        <title>Virus Genomes from Deep Sea Sediments Expand the Ocean Megavirome and Support Independent Origins of Viral Gigantism.</title>
        <authorList>
            <person name="Backstrom D."/>
            <person name="Yutin N."/>
            <person name="Jorgensen S.L."/>
            <person name="Dharamshi J."/>
            <person name="Homa F."/>
            <person name="Zaremba-Niedwiedzka K."/>
            <person name="Spang A."/>
            <person name="Wolf Y.I."/>
            <person name="Koonin E.V."/>
            <person name="Ettema T.J."/>
        </authorList>
    </citation>
    <scope>NUCLEOTIDE SEQUENCE</scope>
</reference>